<organism evidence="2 3">
    <name type="scientific">Paenibacillus thermoaerophilus</name>
    <dbReference type="NCBI Taxonomy" id="1215385"/>
    <lineage>
        <taxon>Bacteria</taxon>
        <taxon>Bacillati</taxon>
        <taxon>Bacillota</taxon>
        <taxon>Bacilli</taxon>
        <taxon>Bacillales</taxon>
        <taxon>Paenibacillaceae</taxon>
        <taxon>Paenibacillus</taxon>
    </lineage>
</organism>
<proteinExistence type="predicted"/>
<comment type="caution">
    <text evidence="2">The sequence shown here is derived from an EMBL/GenBank/DDBJ whole genome shotgun (WGS) entry which is preliminary data.</text>
</comment>
<dbReference type="RefSeq" id="WP_138788418.1">
    <property type="nucleotide sequence ID" value="NZ_JBHTGQ010000014.1"/>
</dbReference>
<dbReference type="EMBL" id="JBHTGQ010000014">
    <property type="protein sequence ID" value="MFC7749518.1"/>
    <property type="molecule type" value="Genomic_DNA"/>
</dbReference>
<name>A0ABW2V5F9_9BACL</name>
<dbReference type="PROSITE" id="PS51257">
    <property type="entry name" value="PROKAR_LIPOPROTEIN"/>
    <property type="match status" value="1"/>
</dbReference>
<reference evidence="3" key="1">
    <citation type="journal article" date="2019" name="Int. J. Syst. Evol. Microbiol.">
        <title>The Global Catalogue of Microorganisms (GCM) 10K type strain sequencing project: providing services to taxonomists for standard genome sequencing and annotation.</title>
        <authorList>
            <consortium name="The Broad Institute Genomics Platform"/>
            <consortium name="The Broad Institute Genome Sequencing Center for Infectious Disease"/>
            <person name="Wu L."/>
            <person name="Ma J."/>
        </authorList>
    </citation>
    <scope>NUCLEOTIDE SEQUENCE [LARGE SCALE GENOMIC DNA]</scope>
    <source>
        <strain evidence="3">JCM 18657</strain>
    </source>
</reference>
<protein>
    <recommendedName>
        <fullName evidence="4">Sporulation lipoprotein YhcN/YlaJ (Spore_YhcN_YlaJ)</fullName>
    </recommendedName>
</protein>
<gene>
    <name evidence="2" type="ORF">ACFQWB_06105</name>
</gene>
<dbReference type="Proteomes" id="UP001596528">
    <property type="component" value="Unassembled WGS sequence"/>
</dbReference>
<evidence type="ECO:0000313" key="3">
    <source>
        <dbReference type="Proteomes" id="UP001596528"/>
    </source>
</evidence>
<evidence type="ECO:0000256" key="1">
    <source>
        <dbReference type="SAM" id="SignalP"/>
    </source>
</evidence>
<evidence type="ECO:0000313" key="2">
    <source>
        <dbReference type="EMBL" id="MFC7749518.1"/>
    </source>
</evidence>
<evidence type="ECO:0008006" key="4">
    <source>
        <dbReference type="Google" id="ProtNLM"/>
    </source>
</evidence>
<keyword evidence="1" id="KW-0732">Signal</keyword>
<feature type="chain" id="PRO_5045418445" description="Sporulation lipoprotein YhcN/YlaJ (Spore_YhcN_YlaJ)" evidence="1">
    <location>
        <begin position="23"/>
        <end position="223"/>
    </location>
</feature>
<accession>A0ABW2V5F9</accession>
<feature type="signal peptide" evidence="1">
    <location>
        <begin position="1"/>
        <end position="22"/>
    </location>
</feature>
<keyword evidence="3" id="KW-1185">Reference proteome</keyword>
<sequence>MKATRRNGLLVLAIAALAIAGACTNSYTKRFQEGPSDYSSKTGEDHELPNQRMLSAPNDIHARHHLNATLDIDHNTAGLINDLRGIRESYVAIAGTNAYVAIIIDNSGTGMKGKGTLQPSDRTIGQTTMNDVSDKAYRLKPGMVVMDKYSYNLIPNHDDISTELQVKIADIVRTVHPDVAYVHISANGEFINEMNRYAQMTWQGRSVSDQIASFNAMVSQYFP</sequence>